<sequence length="572" mass="65150">MRTIGFGVSYPPPLPPEVDVPRSYELGDVVPLFANTIYSEGRPCETQLYFDFPLCPPGEPIRHGNPSFLEIISGDCWKNSLYKLEFKVETVSKVLCERNLKKDEVIKLRNAVRNGYVYDLFTEDGLRVKLNLGRIVTNDCKANETRSLDPPRYFLSTHIKFRGYISDGQLVGIEVDEMEDNPVVDITELKELNVTFTYDFLWWNDKLEGGGAPGLSRSKVEADVVVWRWSEFLLWPYFYWYLSMLTALVSGVALYVRGYLRRSMSPYITLLGAFLGAGIHLLILMVSFFYRMRNVVFQPCPFRGTSFFIVNFHVFASLVSGAASVLFCRRHATNEWKECIFQAWLFLHAPVVTILLFNRGVYDITATVKLVKLAEDVKIETLLKFFLGSALFQLFAGWIINTWVTRSGEVLPVVLRDDTPPNRMSWPSVIYQVHLFFIPSITTWFFVNMDLVFSSIWGFKVCGIWANLVLFLLILILLTAAAAALSTHHLISEGNSKWWWRHILHGGATAAVLFLVGINFLANANWNDAMERILSIGYLAGMCYGIFVVLGTVSYWSSSIVSRSQMTHPHSN</sequence>
<evidence type="ECO:0000313" key="2">
    <source>
        <dbReference type="Proteomes" id="UP001057402"/>
    </source>
</evidence>
<gene>
    <name evidence="1" type="ORF">MLD38_038159</name>
</gene>
<reference evidence="2" key="1">
    <citation type="journal article" date="2023" name="Front. Plant Sci.">
        <title>Chromosomal-level genome assembly of Melastoma candidum provides insights into trichome evolution.</title>
        <authorList>
            <person name="Zhong Y."/>
            <person name="Wu W."/>
            <person name="Sun C."/>
            <person name="Zou P."/>
            <person name="Liu Y."/>
            <person name="Dai S."/>
            <person name="Zhou R."/>
        </authorList>
    </citation>
    <scope>NUCLEOTIDE SEQUENCE [LARGE SCALE GENOMIC DNA]</scope>
</reference>
<organism evidence="1 2">
    <name type="scientific">Melastoma candidum</name>
    <dbReference type="NCBI Taxonomy" id="119954"/>
    <lineage>
        <taxon>Eukaryota</taxon>
        <taxon>Viridiplantae</taxon>
        <taxon>Streptophyta</taxon>
        <taxon>Embryophyta</taxon>
        <taxon>Tracheophyta</taxon>
        <taxon>Spermatophyta</taxon>
        <taxon>Magnoliopsida</taxon>
        <taxon>eudicotyledons</taxon>
        <taxon>Gunneridae</taxon>
        <taxon>Pentapetalae</taxon>
        <taxon>rosids</taxon>
        <taxon>malvids</taxon>
        <taxon>Myrtales</taxon>
        <taxon>Melastomataceae</taxon>
        <taxon>Melastomatoideae</taxon>
        <taxon>Melastomateae</taxon>
        <taxon>Melastoma</taxon>
    </lineage>
</organism>
<dbReference type="EMBL" id="CM042891">
    <property type="protein sequence ID" value="KAI4302411.1"/>
    <property type="molecule type" value="Genomic_DNA"/>
</dbReference>
<proteinExistence type="predicted"/>
<dbReference type="Proteomes" id="UP001057402">
    <property type="component" value="Chromosome 12"/>
</dbReference>
<protein>
    <submittedName>
        <fullName evidence="1">Uncharacterized protein</fullName>
    </submittedName>
</protein>
<keyword evidence="2" id="KW-1185">Reference proteome</keyword>
<evidence type="ECO:0000313" key="1">
    <source>
        <dbReference type="EMBL" id="KAI4302411.1"/>
    </source>
</evidence>
<name>A0ACB9KY32_9MYRT</name>
<comment type="caution">
    <text evidence="1">The sequence shown here is derived from an EMBL/GenBank/DDBJ whole genome shotgun (WGS) entry which is preliminary data.</text>
</comment>
<accession>A0ACB9KY32</accession>